<dbReference type="Gene3D" id="3.40.50.300">
    <property type="entry name" value="P-loop containing nucleotide triphosphate hydrolases"/>
    <property type="match status" value="1"/>
</dbReference>
<dbReference type="InterPro" id="IPR050763">
    <property type="entry name" value="ABC_transporter_ATP-binding"/>
</dbReference>
<gene>
    <name evidence="6" type="ORF">QYG89_05705</name>
</gene>
<evidence type="ECO:0000256" key="1">
    <source>
        <dbReference type="ARBA" id="ARBA00005417"/>
    </source>
</evidence>
<dbReference type="InterPro" id="IPR027417">
    <property type="entry name" value="P-loop_NTPase"/>
</dbReference>
<keyword evidence="4 6" id="KW-0067">ATP-binding</keyword>
<accession>A0ABW8I6S2</accession>
<dbReference type="Pfam" id="PF00005">
    <property type="entry name" value="ABC_tran"/>
    <property type="match status" value="1"/>
</dbReference>
<evidence type="ECO:0000256" key="3">
    <source>
        <dbReference type="ARBA" id="ARBA00022741"/>
    </source>
</evidence>
<dbReference type="InterPro" id="IPR017871">
    <property type="entry name" value="ABC_transporter-like_CS"/>
</dbReference>
<keyword evidence="2" id="KW-0813">Transport</keyword>
<dbReference type="PANTHER" id="PTHR42711">
    <property type="entry name" value="ABC TRANSPORTER ATP-BINDING PROTEIN"/>
    <property type="match status" value="1"/>
</dbReference>
<evidence type="ECO:0000313" key="6">
    <source>
        <dbReference type="EMBL" id="MFK2825180.1"/>
    </source>
</evidence>
<name>A0ABW8I6S2_9BACI</name>
<feature type="domain" description="ABC transporter" evidence="5">
    <location>
        <begin position="2"/>
        <end position="230"/>
    </location>
</feature>
<dbReference type="CDD" id="cd03230">
    <property type="entry name" value="ABC_DR_subfamily_A"/>
    <property type="match status" value="1"/>
</dbReference>
<dbReference type="PROSITE" id="PS50893">
    <property type="entry name" value="ABC_TRANSPORTER_2"/>
    <property type="match status" value="1"/>
</dbReference>
<dbReference type="RefSeq" id="WP_404315457.1">
    <property type="nucleotide sequence ID" value="NZ_JAUIYO010000002.1"/>
</dbReference>
<evidence type="ECO:0000259" key="5">
    <source>
        <dbReference type="PROSITE" id="PS50893"/>
    </source>
</evidence>
<dbReference type="EMBL" id="JAUIYO010000002">
    <property type="protein sequence ID" value="MFK2825180.1"/>
    <property type="molecule type" value="Genomic_DNA"/>
</dbReference>
<comment type="similarity">
    <text evidence="1">Belongs to the ABC transporter superfamily.</text>
</comment>
<dbReference type="GO" id="GO:0005524">
    <property type="term" value="F:ATP binding"/>
    <property type="evidence" value="ECO:0007669"/>
    <property type="project" value="UniProtKB-KW"/>
</dbReference>
<evidence type="ECO:0000313" key="7">
    <source>
        <dbReference type="Proteomes" id="UP001619911"/>
    </source>
</evidence>
<dbReference type="SUPFAM" id="SSF52540">
    <property type="entry name" value="P-loop containing nucleoside triphosphate hydrolases"/>
    <property type="match status" value="1"/>
</dbReference>
<organism evidence="6 7">
    <name type="scientific">Bacillus lumedeiriae</name>
    <dbReference type="NCBI Taxonomy" id="3058829"/>
    <lineage>
        <taxon>Bacteria</taxon>
        <taxon>Bacillati</taxon>
        <taxon>Bacillota</taxon>
        <taxon>Bacilli</taxon>
        <taxon>Bacillales</taxon>
        <taxon>Bacillaceae</taxon>
        <taxon>Bacillus</taxon>
    </lineage>
</organism>
<dbReference type="Proteomes" id="UP001619911">
    <property type="component" value="Unassembled WGS sequence"/>
</dbReference>
<sequence>MISIKNVEKYYRKKKILGPVNLHVDKGEIFGLVGPNGAGKSTLLSILATITIPSAGKVTIKGLDAVKQAKAVRRQIGYVPQDIALWEDMTVKENMLFWNKVSKSKKKEEQLKELCESVQLCGKWEEKASRLSGGMKRKLNIAVSLIHEPDLLLMDEPTVGIDLQSKFEINELMKQLASDGKTIVYITHDVNEIIYMCTRIGVLKQGEFHFIGTMNEAAALLKRCGDDWKNEEDIIFQLLKQKLNK</sequence>
<keyword evidence="3" id="KW-0547">Nucleotide-binding</keyword>
<proteinExistence type="inferred from homology"/>
<reference evidence="6 7" key="1">
    <citation type="submission" date="2023-07" db="EMBL/GenBank/DDBJ databases">
        <title>Bacillus lucianemedeirus sp. nov, a new species isolated from an immunobiological production facility.</title>
        <authorList>
            <person name="Costa L.V."/>
            <person name="Miranda R.V.S.L."/>
            <person name="Brandao M.L.L."/>
            <person name="Reis C.M.F."/>
            <person name="Frazao A.M."/>
            <person name="Cruz F.V."/>
            <person name="Baio P.V.P."/>
            <person name="Veras J.F.C."/>
            <person name="Ramos J.N."/>
            <person name="Vieira V."/>
        </authorList>
    </citation>
    <scope>NUCLEOTIDE SEQUENCE [LARGE SCALE GENOMIC DNA]</scope>
    <source>
        <strain evidence="6 7">B190/17</strain>
    </source>
</reference>
<dbReference type="PROSITE" id="PS00211">
    <property type="entry name" value="ABC_TRANSPORTER_1"/>
    <property type="match status" value="1"/>
</dbReference>
<dbReference type="InterPro" id="IPR003439">
    <property type="entry name" value="ABC_transporter-like_ATP-bd"/>
</dbReference>
<comment type="caution">
    <text evidence="6">The sequence shown here is derived from an EMBL/GenBank/DDBJ whole genome shotgun (WGS) entry which is preliminary data.</text>
</comment>
<dbReference type="InterPro" id="IPR003593">
    <property type="entry name" value="AAA+_ATPase"/>
</dbReference>
<evidence type="ECO:0000256" key="4">
    <source>
        <dbReference type="ARBA" id="ARBA00022840"/>
    </source>
</evidence>
<dbReference type="SMART" id="SM00382">
    <property type="entry name" value="AAA"/>
    <property type="match status" value="1"/>
</dbReference>
<keyword evidence="7" id="KW-1185">Reference proteome</keyword>
<protein>
    <submittedName>
        <fullName evidence="6">ABC transporter ATP-binding protein</fullName>
    </submittedName>
</protein>
<evidence type="ECO:0000256" key="2">
    <source>
        <dbReference type="ARBA" id="ARBA00022448"/>
    </source>
</evidence>
<dbReference type="PANTHER" id="PTHR42711:SF5">
    <property type="entry name" value="ABC TRANSPORTER ATP-BINDING PROTEIN NATA"/>
    <property type="match status" value="1"/>
</dbReference>